<proteinExistence type="predicted"/>
<name>A0A919NBL2_9ACTN</name>
<evidence type="ECO:0000313" key="2">
    <source>
        <dbReference type="Proteomes" id="UP000629619"/>
    </source>
</evidence>
<sequence length="130" mass="13508">MAEQDLFVRWAAAADGARVWRRPGAVVVACAALAHWDRLVLSGAPEALAGLLRDVLPEVGPTFRPFGPEDLVAAVVAEAPELELTARFAWMESSEPVGAGSGGALAGRGRVARGRGTARGVVSGLLRAPR</sequence>
<evidence type="ECO:0000313" key="1">
    <source>
        <dbReference type="EMBL" id="GIF08157.1"/>
    </source>
</evidence>
<dbReference type="RefSeq" id="WP_239102984.1">
    <property type="nucleotide sequence ID" value="NZ_BOMW01000059.1"/>
</dbReference>
<comment type="caution">
    <text evidence="1">The sequence shown here is derived from an EMBL/GenBank/DDBJ whole genome shotgun (WGS) entry which is preliminary data.</text>
</comment>
<gene>
    <name evidence="1" type="ORF">Asi03nite_56950</name>
</gene>
<dbReference type="EMBL" id="BOMW01000059">
    <property type="protein sequence ID" value="GIF08157.1"/>
    <property type="molecule type" value="Genomic_DNA"/>
</dbReference>
<keyword evidence="2" id="KW-1185">Reference proteome</keyword>
<accession>A0A919NBL2</accession>
<reference evidence="1" key="1">
    <citation type="submission" date="2021-01" db="EMBL/GenBank/DDBJ databases">
        <title>Whole genome shotgun sequence of Actinoplanes siamensis NBRC 109076.</title>
        <authorList>
            <person name="Komaki H."/>
            <person name="Tamura T."/>
        </authorList>
    </citation>
    <scope>NUCLEOTIDE SEQUENCE</scope>
    <source>
        <strain evidence="1">NBRC 109076</strain>
    </source>
</reference>
<dbReference type="AlphaFoldDB" id="A0A919NBL2"/>
<organism evidence="1 2">
    <name type="scientific">Actinoplanes siamensis</name>
    <dbReference type="NCBI Taxonomy" id="1223317"/>
    <lineage>
        <taxon>Bacteria</taxon>
        <taxon>Bacillati</taxon>
        <taxon>Actinomycetota</taxon>
        <taxon>Actinomycetes</taxon>
        <taxon>Micromonosporales</taxon>
        <taxon>Micromonosporaceae</taxon>
        <taxon>Actinoplanes</taxon>
    </lineage>
</organism>
<protein>
    <submittedName>
        <fullName evidence="1">Uncharacterized protein</fullName>
    </submittedName>
</protein>
<dbReference type="Proteomes" id="UP000629619">
    <property type="component" value="Unassembled WGS sequence"/>
</dbReference>